<dbReference type="AlphaFoldDB" id="A0A011NWK3"/>
<dbReference type="Pfam" id="PF26621">
    <property type="entry name" value="DUF8198"/>
    <property type="match status" value="1"/>
</dbReference>
<comment type="caution">
    <text evidence="2">The sequence shown here is derived from an EMBL/GenBank/DDBJ whole genome shotgun (WGS) entry which is preliminary data.</text>
</comment>
<keyword evidence="3" id="KW-1185">Reference proteome</keyword>
<gene>
    <name evidence="2" type="ORF">AW08_00818</name>
</gene>
<sequence length="242" mass="26769">MDDASISIEKRECTAALRQHLQTAKRLRLQANSEPAAAAKRLRLREWQAARLARTHADLLASPRFGAAARFFLSDLYGPKDFSSRDEEVERILPLLIRMLPTSALQSVALAVEVDALSEELDSAMVAELERAGMIERIDEEAYAAAYRAVGCRPERERQVMLIRQTGEALDRVARKPLLGSMLRLMRAPAQLAGLAELHEFLDRGLSAFRCMGPAGDFLDSIDGKERALLARLFAAGADPAR</sequence>
<protein>
    <recommendedName>
        <fullName evidence="1">DUF8198 domain-containing protein</fullName>
    </recommendedName>
</protein>
<evidence type="ECO:0000313" key="3">
    <source>
        <dbReference type="Proteomes" id="UP000020218"/>
    </source>
</evidence>
<accession>A0A011NWK3</accession>
<dbReference type="EMBL" id="JFAX01000003">
    <property type="protein sequence ID" value="EXI68992.1"/>
    <property type="molecule type" value="Genomic_DNA"/>
</dbReference>
<organism evidence="2 3">
    <name type="scientific">Candidatus Accumulibacter adjunctus</name>
    <dbReference type="NCBI Taxonomy" id="1454001"/>
    <lineage>
        <taxon>Bacteria</taxon>
        <taxon>Pseudomonadati</taxon>
        <taxon>Pseudomonadota</taxon>
        <taxon>Betaproteobacteria</taxon>
        <taxon>Candidatus Accumulibacter</taxon>
    </lineage>
</organism>
<reference evidence="2" key="1">
    <citation type="submission" date="2014-02" db="EMBL/GenBank/DDBJ databases">
        <title>Expanding our view of genomic diversity in Candidatus Accumulibacter clades.</title>
        <authorList>
            <person name="Skennerton C.T."/>
            <person name="Barr J.J."/>
            <person name="Slater F.R."/>
            <person name="Bond P.L."/>
            <person name="Tyson G.W."/>
        </authorList>
    </citation>
    <scope>NUCLEOTIDE SEQUENCE [LARGE SCALE GENOMIC DNA]</scope>
</reference>
<evidence type="ECO:0000259" key="1">
    <source>
        <dbReference type="Pfam" id="PF26621"/>
    </source>
</evidence>
<dbReference type="PATRIC" id="fig|1454001.3.peg.763"/>
<dbReference type="InterPro" id="IPR058063">
    <property type="entry name" value="FFLEE_fam"/>
</dbReference>
<evidence type="ECO:0000313" key="2">
    <source>
        <dbReference type="EMBL" id="EXI68992.1"/>
    </source>
</evidence>
<dbReference type="STRING" id="1454001.AW08_00818"/>
<dbReference type="InterPro" id="IPR058511">
    <property type="entry name" value="DUF8198"/>
</dbReference>
<dbReference type="Proteomes" id="UP000020218">
    <property type="component" value="Unassembled WGS sequence"/>
</dbReference>
<name>A0A011NWK3_9PROT</name>
<dbReference type="NCBIfam" id="NF047641">
    <property type="entry name" value="FFLEE_fam"/>
    <property type="match status" value="1"/>
</dbReference>
<proteinExistence type="predicted"/>
<feature type="domain" description="DUF8198" evidence="1">
    <location>
        <begin position="30"/>
        <end position="240"/>
    </location>
</feature>